<name>A0A1U9QUJ6_STRNV</name>
<reference evidence="3 4" key="1">
    <citation type="submission" date="2016-11" db="EMBL/GenBank/DDBJ databases">
        <title>Complete genome sequence of Streptomyces niveus SCSIO 3406.</title>
        <authorList>
            <person name="Zhu Q."/>
            <person name="Cheng W."/>
            <person name="Song Y."/>
            <person name="Li Q."/>
            <person name="Ju J."/>
        </authorList>
    </citation>
    <scope>NUCLEOTIDE SEQUENCE [LARGE SCALE GENOMIC DNA]</scope>
    <source>
        <strain evidence="3 4">SCSIO 3406</strain>
    </source>
</reference>
<evidence type="ECO:0000256" key="1">
    <source>
        <dbReference type="SAM" id="MobiDB-lite"/>
    </source>
</evidence>
<dbReference type="KEGG" id="snw:BBN63_18560"/>
<keyword evidence="2" id="KW-0472">Membrane</keyword>
<gene>
    <name evidence="3" type="ORF">BBN63_18560</name>
</gene>
<evidence type="ECO:0000313" key="3">
    <source>
        <dbReference type="EMBL" id="AQU67926.1"/>
    </source>
</evidence>
<dbReference type="AlphaFoldDB" id="A0A1U9QUJ6"/>
<feature type="region of interest" description="Disordered" evidence="1">
    <location>
        <begin position="1"/>
        <end position="28"/>
    </location>
</feature>
<keyword evidence="2" id="KW-0812">Transmembrane</keyword>
<accession>A0A1U9QUJ6</accession>
<evidence type="ECO:0000313" key="4">
    <source>
        <dbReference type="Proteomes" id="UP000189677"/>
    </source>
</evidence>
<feature type="transmembrane region" description="Helical" evidence="2">
    <location>
        <begin position="31"/>
        <end position="52"/>
    </location>
</feature>
<sequence length="261" mass="28758">MESPETVPDQGTSPDPHGTPRPRPRRGRRTTALIAGAAVLGVLAGAVTGYAVQYQREPTPLPPLAQTESRTPDLVPADGRTTARTLSANRWDRTDGDLRELLVKKPKGARTEKKADWLDLPGFAAGFKRPGDVFEDLVRTDYRRAATVGWSEGGAIYVTVTIVQFREERSREASAFAAGQRRYMADDDWAGNTGSPIPGSGNGRTWVFDEPDRQPGYNPYYEARAVAYRGDVFMHIQYDNNAGPVPKKAFEALAKRQLELL</sequence>
<dbReference type="EMBL" id="CP018047">
    <property type="protein sequence ID" value="AQU67926.1"/>
    <property type="molecule type" value="Genomic_DNA"/>
</dbReference>
<protein>
    <submittedName>
        <fullName evidence="3">Uncharacterized protein</fullName>
    </submittedName>
</protein>
<keyword evidence="4" id="KW-1185">Reference proteome</keyword>
<dbReference type="Proteomes" id="UP000189677">
    <property type="component" value="Chromosome"/>
</dbReference>
<organism evidence="3 4">
    <name type="scientific">Streptomyces niveus</name>
    <name type="common">Streptomyces spheroides</name>
    <dbReference type="NCBI Taxonomy" id="193462"/>
    <lineage>
        <taxon>Bacteria</taxon>
        <taxon>Bacillati</taxon>
        <taxon>Actinomycetota</taxon>
        <taxon>Actinomycetes</taxon>
        <taxon>Kitasatosporales</taxon>
        <taxon>Streptomycetaceae</taxon>
        <taxon>Streptomyces</taxon>
    </lineage>
</organism>
<proteinExistence type="predicted"/>
<keyword evidence="2" id="KW-1133">Transmembrane helix</keyword>
<evidence type="ECO:0000256" key="2">
    <source>
        <dbReference type="SAM" id="Phobius"/>
    </source>
</evidence>